<dbReference type="Proteomes" id="UP001201262">
    <property type="component" value="Unassembled WGS sequence"/>
</dbReference>
<evidence type="ECO:0000256" key="1">
    <source>
        <dbReference type="ARBA" id="ARBA00005964"/>
    </source>
</evidence>
<keyword evidence="6" id="KW-1185">Reference proteome</keyword>
<organism evidence="5 6">
    <name type="scientific">Talaromyces proteolyticus</name>
    <dbReference type="NCBI Taxonomy" id="1131652"/>
    <lineage>
        <taxon>Eukaryota</taxon>
        <taxon>Fungi</taxon>
        <taxon>Dikarya</taxon>
        <taxon>Ascomycota</taxon>
        <taxon>Pezizomycotina</taxon>
        <taxon>Eurotiomycetes</taxon>
        <taxon>Eurotiomycetidae</taxon>
        <taxon>Eurotiales</taxon>
        <taxon>Trichocomaceae</taxon>
        <taxon>Talaromyces</taxon>
        <taxon>Talaromyces sect. Bacilispori</taxon>
    </lineage>
</organism>
<dbReference type="InterPro" id="IPR050309">
    <property type="entry name" value="Type-B_Carboxylest/Lipase"/>
</dbReference>
<evidence type="ECO:0000256" key="2">
    <source>
        <dbReference type="ARBA" id="ARBA00022801"/>
    </source>
</evidence>
<dbReference type="SUPFAM" id="SSF53474">
    <property type="entry name" value="alpha/beta-Hydrolases"/>
    <property type="match status" value="1"/>
</dbReference>
<dbReference type="RefSeq" id="XP_046066778.1">
    <property type="nucleotide sequence ID" value="XM_046212148.1"/>
</dbReference>
<evidence type="ECO:0000313" key="6">
    <source>
        <dbReference type="Proteomes" id="UP001201262"/>
    </source>
</evidence>
<evidence type="ECO:0000259" key="4">
    <source>
        <dbReference type="Pfam" id="PF00135"/>
    </source>
</evidence>
<evidence type="ECO:0000313" key="5">
    <source>
        <dbReference type="EMBL" id="KAH8690582.1"/>
    </source>
</evidence>
<gene>
    <name evidence="5" type="ORF">BGW36DRAFT_306425</name>
</gene>
<dbReference type="InterPro" id="IPR019826">
    <property type="entry name" value="Carboxylesterase_B_AS"/>
</dbReference>
<keyword evidence="2 3" id="KW-0378">Hydrolase</keyword>
<accession>A0AAD4KF78</accession>
<keyword evidence="3" id="KW-0732">Signal</keyword>
<dbReference type="GO" id="GO:0016787">
    <property type="term" value="F:hydrolase activity"/>
    <property type="evidence" value="ECO:0007669"/>
    <property type="project" value="UniProtKB-KW"/>
</dbReference>
<protein>
    <recommendedName>
        <fullName evidence="3">Carboxylic ester hydrolase</fullName>
        <ecNumber evidence="3">3.1.1.-</ecNumber>
    </recommendedName>
</protein>
<dbReference type="InterPro" id="IPR002018">
    <property type="entry name" value="CarbesteraseB"/>
</dbReference>
<evidence type="ECO:0000256" key="3">
    <source>
        <dbReference type="RuleBase" id="RU361235"/>
    </source>
</evidence>
<feature type="domain" description="Carboxylesterase type B" evidence="4">
    <location>
        <begin position="32"/>
        <end position="532"/>
    </location>
</feature>
<dbReference type="FunFam" id="3.40.50.1820:FF:000299">
    <property type="entry name" value="Carboxylic ester hydrolase"/>
    <property type="match status" value="1"/>
</dbReference>
<comment type="caution">
    <text evidence="5">The sequence shown here is derived from an EMBL/GenBank/DDBJ whole genome shotgun (WGS) entry which is preliminary data.</text>
</comment>
<proteinExistence type="inferred from homology"/>
<dbReference type="Gene3D" id="3.40.50.1820">
    <property type="entry name" value="alpha/beta hydrolase"/>
    <property type="match status" value="1"/>
</dbReference>
<dbReference type="PROSITE" id="PS00122">
    <property type="entry name" value="CARBOXYLESTERASE_B_1"/>
    <property type="match status" value="1"/>
</dbReference>
<dbReference type="PANTHER" id="PTHR11559">
    <property type="entry name" value="CARBOXYLESTERASE"/>
    <property type="match status" value="1"/>
</dbReference>
<dbReference type="EMBL" id="JAJTJA010000013">
    <property type="protein sequence ID" value="KAH8690582.1"/>
    <property type="molecule type" value="Genomic_DNA"/>
</dbReference>
<dbReference type="InterPro" id="IPR029058">
    <property type="entry name" value="AB_hydrolase_fold"/>
</dbReference>
<feature type="signal peptide" evidence="3">
    <location>
        <begin position="1"/>
        <end position="21"/>
    </location>
</feature>
<dbReference type="GeneID" id="70242435"/>
<sequence>MRVQTIVPFLTALLSTTVSSAFSPNPKISLDYITLAGNYSSEYNITYFRKIPFAAPPLPPTNRFRAPQLPLIHDKNDLYNTDQDLNMCPQRTVNGSEDCLYLGVYSRPWDSGTSARKSNGRPVLVNFYGGAFIEGSASWKIPPPLYPVLNVSDINDFVIVEPNYRLNAFGFLPGKEIKNSRTADLNVGLLDQQFAIEWVKRNIHHFGGNPNNISIWGQSAGAGSVVGQILASSQAGLFLFNKATTSSPFWPKTYQYDDPEAEAIYDQLVSLTGCGQAKDSLVCLKEVDVQTIRNASLIIDSDHTYTTSSYTWAPVIDNEFLKESLTTTIKNRNVNIDFIYGVYNAHEGENFIPPGLQNISTVNEYNSSLASYDTWLRGFLPRFTEAQLGEVNRLYPAVGSAETIATYNTTYERAQLIYRDLVLACPSYWLSSSAKIQGWLSEYAIPPAKHGSDTIYWNQINAVQKTDPLIYEAYAGAFASFFQTGDPNCNKLTTDAIAGVPVMQHSGEEFVVGTELLQQVKLEQLTARCAFWLRNGRSVPI</sequence>
<comment type="similarity">
    <text evidence="1 3">Belongs to the type-B carboxylesterase/lipase family.</text>
</comment>
<dbReference type="AlphaFoldDB" id="A0AAD4KF78"/>
<dbReference type="Pfam" id="PF00135">
    <property type="entry name" value="COesterase"/>
    <property type="match status" value="1"/>
</dbReference>
<dbReference type="EC" id="3.1.1.-" evidence="3"/>
<feature type="chain" id="PRO_5041779274" description="Carboxylic ester hydrolase" evidence="3">
    <location>
        <begin position="22"/>
        <end position="541"/>
    </location>
</feature>
<name>A0AAD4KF78_9EURO</name>
<reference evidence="5" key="1">
    <citation type="submission" date="2021-12" db="EMBL/GenBank/DDBJ databases">
        <title>Convergent genome expansion in fungi linked to evolution of root-endophyte symbiosis.</title>
        <authorList>
            <consortium name="DOE Joint Genome Institute"/>
            <person name="Ke Y.-H."/>
            <person name="Bonito G."/>
            <person name="Liao H.-L."/>
            <person name="Looney B."/>
            <person name="Rojas-Flechas A."/>
            <person name="Nash J."/>
            <person name="Hameed K."/>
            <person name="Schadt C."/>
            <person name="Martin F."/>
            <person name="Crous P.W."/>
            <person name="Miettinen O."/>
            <person name="Magnuson J.K."/>
            <person name="Labbe J."/>
            <person name="Jacobson D."/>
            <person name="Doktycz M.J."/>
            <person name="Veneault-Fourrey C."/>
            <person name="Kuo A."/>
            <person name="Mondo S."/>
            <person name="Calhoun S."/>
            <person name="Riley R."/>
            <person name="Ohm R."/>
            <person name="LaButti K."/>
            <person name="Andreopoulos B."/>
            <person name="Pangilinan J."/>
            <person name="Nolan M."/>
            <person name="Tritt A."/>
            <person name="Clum A."/>
            <person name="Lipzen A."/>
            <person name="Daum C."/>
            <person name="Barry K."/>
            <person name="Grigoriev I.V."/>
            <person name="Vilgalys R."/>
        </authorList>
    </citation>
    <scope>NUCLEOTIDE SEQUENCE</scope>
    <source>
        <strain evidence="5">PMI_201</strain>
    </source>
</reference>